<proteinExistence type="inferred from homology"/>
<comment type="caution">
    <text evidence="11">The sequence shown here is derived from an EMBL/GenBank/DDBJ whole genome shotgun (WGS) entry which is preliminary data.</text>
</comment>
<evidence type="ECO:0000256" key="8">
    <source>
        <dbReference type="ARBA" id="ARBA00023136"/>
    </source>
</evidence>
<keyword evidence="10" id="KW-0560">Oxidoreductase</keyword>
<dbReference type="Gene3D" id="1.10.630.10">
    <property type="entry name" value="Cytochrome P450"/>
    <property type="match status" value="1"/>
</dbReference>
<evidence type="ECO:0000256" key="6">
    <source>
        <dbReference type="ARBA" id="ARBA00023004"/>
    </source>
</evidence>
<dbReference type="Proteomes" id="UP000499080">
    <property type="component" value="Unassembled WGS sequence"/>
</dbReference>
<dbReference type="PANTHER" id="PTHR24291:SF189">
    <property type="entry name" value="CYTOCHROME P450 4C3-RELATED"/>
    <property type="match status" value="1"/>
</dbReference>
<keyword evidence="7 10" id="KW-0503">Monooxygenase</keyword>
<dbReference type="InterPro" id="IPR002401">
    <property type="entry name" value="Cyt_P450_E_grp-I"/>
</dbReference>
<dbReference type="GO" id="GO:0004497">
    <property type="term" value="F:monooxygenase activity"/>
    <property type="evidence" value="ECO:0007669"/>
    <property type="project" value="UniProtKB-KW"/>
</dbReference>
<dbReference type="AlphaFoldDB" id="A0A4Y2W5F8"/>
<dbReference type="GO" id="GO:0005789">
    <property type="term" value="C:endoplasmic reticulum membrane"/>
    <property type="evidence" value="ECO:0007669"/>
    <property type="project" value="UniProtKB-SubCell"/>
</dbReference>
<comment type="cofactor">
    <cofactor evidence="1 9">
        <name>heme</name>
        <dbReference type="ChEBI" id="CHEBI:30413"/>
    </cofactor>
</comment>
<comment type="subcellular location">
    <subcellularLocation>
        <location evidence="2">Endoplasmic reticulum membrane</location>
    </subcellularLocation>
</comment>
<dbReference type="PRINTS" id="PR00385">
    <property type="entry name" value="P450"/>
</dbReference>
<keyword evidence="12" id="KW-1185">Reference proteome</keyword>
<dbReference type="SUPFAM" id="SSF48264">
    <property type="entry name" value="Cytochrome P450"/>
    <property type="match status" value="1"/>
</dbReference>
<dbReference type="InterPro" id="IPR017972">
    <property type="entry name" value="Cyt_P450_CS"/>
</dbReference>
<evidence type="ECO:0000256" key="9">
    <source>
        <dbReference type="PIRSR" id="PIRSR602401-1"/>
    </source>
</evidence>
<keyword evidence="9 10" id="KW-0479">Metal-binding</keyword>
<dbReference type="EMBL" id="BGPR01056068">
    <property type="protein sequence ID" value="GBO32589.1"/>
    <property type="molecule type" value="Genomic_DNA"/>
</dbReference>
<dbReference type="PROSITE" id="PS00086">
    <property type="entry name" value="CYTOCHROME_P450"/>
    <property type="match status" value="1"/>
</dbReference>
<evidence type="ECO:0000256" key="2">
    <source>
        <dbReference type="ARBA" id="ARBA00004586"/>
    </source>
</evidence>
<evidence type="ECO:0000256" key="3">
    <source>
        <dbReference type="ARBA" id="ARBA00010617"/>
    </source>
</evidence>
<evidence type="ECO:0000313" key="12">
    <source>
        <dbReference type="Proteomes" id="UP000499080"/>
    </source>
</evidence>
<evidence type="ECO:0000256" key="1">
    <source>
        <dbReference type="ARBA" id="ARBA00001971"/>
    </source>
</evidence>
<evidence type="ECO:0000256" key="10">
    <source>
        <dbReference type="RuleBase" id="RU000461"/>
    </source>
</evidence>
<dbReference type="GO" id="GO:0020037">
    <property type="term" value="F:heme binding"/>
    <property type="evidence" value="ECO:0007669"/>
    <property type="project" value="InterPro"/>
</dbReference>
<comment type="similarity">
    <text evidence="3 10">Belongs to the cytochrome P450 family.</text>
</comment>
<dbReference type="OrthoDB" id="1470350at2759"/>
<dbReference type="Pfam" id="PF00067">
    <property type="entry name" value="p450"/>
    <property type="match status" value="1"/>
</dbReference>
<dbReference type="InterPro" id="IPR036396">
    <property type="entry name" value="Cyt_P450_sf"/>
</dbReference>
<keyword evidence="5" id="KW-0256">Endoplasmic reticulum</keyword>
<feature type="binding site" description="axial binding residue" evidence="9">
    <location>
        <position position="211"/>
    </location>
    <ligand>
        <name>heme</name>
        <dbReference type="ChEBI" id="CHEBI:30413"/>
    </ligand>
    <ligandPart>
        <name>Fe</name>
        <dbReference type="ChEBI" id="CHEBI:18248"/>
    </ligandPart>
</feature>
<reference evidence="11 12" key="1">
    <citation type="journal article" date="2019" name="Sci. Rep.">
        <title>Orb-weaving spider Araneus ventricosus genome elucidates the spidroin gene catalogue.</title>
        <authorList>
            <person name="Kono N."/>
            <person name="Nakamura H."/>
            <person name="Ohtoshi R."/>
            <person name="Moran D.A.P."/>
            <person name="Shinohara A."/>
            <person name="Yoshida Y."/>
            <person name="Fujiwara M."/>
            <person name="Mori M."/>
            <person name="Tomita M."/>
            <person name="Arakawa K."/>
        </authorList>
    </citation>
    <scope>NUCLEOTIDE SEQUENCE [LARGE SCALE GENOMIC DNA]</scope>
</reference>
<dbReference type="PANTHER" id="PTHR24291">
    <property type="entry name" value="CYTOCHROME P450 FAMILY 4"/>
    <property type="match status" value="1"/>
</dbReference>
<dbReference type="PRINTS" id="PR00463">
    <property type="entry name" value="EP450I"/>
</dbReference>
<dbReference type="InterPro" id="IPR050196">
    <property type="entry name" value="Cytochrome_P450_Monoox"/>
</dbReference>
<evidence type="ECO:0000313" key="11">
    <source>
        <dbReference type="EMBL" id="GBO32589.1"/>
    </source>
</evidence>
<keyword evidence="4 9" id="KW-0349">Heme</keyword>
<dbReference type="GO" id="GO:0016705">
    <property type="term" value="F:oxidoreductase activity, acting on paired donors, with incorporation or reduction of molecular oxygen"/>
    <property type="evidence" value="ECO:0007669"/>
    <property type="project" value="InterPro"/>
</dbReference>
<gene>
    <name evidence="11" type="primary">Cyp4v2_29</name>
    <name evidence="11" type="ORF">AVEN_121339_1</name>
</gene>
<name>A0A4Y2W5F8_ARAVE</name>
<dbReference type="GO" id="GO:0005506">
    <property type="term" value="F:iron ion binding"/>
    <property type="evidence" value="ECO:0007669"/>
    <property type="project" value="InterPro"/>
</dbReference>
<accession>A0A4Y2W5F8</accession>
<evidence type="ECO:0000256" key="7">
    <source>
        <dbReference type="ARBA" id="ARBA00023033"/>
    </source>
</evidence>
<evidence type="ECO:0000256" key="4">
    <source>
        <dbReference type="ARBA" id="ARBA00022617"/>
    </source>
</evidence>
<sequence length="270" mass="31090">MTEVEAFRKAIDFANEKDLKRVKIFSNSRSALIVMRLTNERRNVINLKEYIKEREEGTVNVPSTSTWPIVPTAHETVANASMWALYLIGLYPEVQAKMHNEIDQIFGEDLERHVTEKDLVDLQYLDCVLKECSRLYPTIPIFAREAKEDIKICGYTIPKGTTCVIPPYFLHRDEDVFPDPEKFDPDRFSPENSASIPECAYIPFSVGPRNCIGFKYAETELKIMICSLLRNFTIESLDPRHEIVPIMNVTLGSLTPIRTRIRSRTFHKSS</sequence>
<organism evidence="11 12">
    <name type="scientific">Araneus ventricosus</name>
    <name type="common">Orbweaver spider</name>
    <name type="synonym">Epeira ventricosa</name>
    <dbReference type="NCBI Taxonomy" id="182803"/>
    <lineage>
        <taxon>Eukaryota</taxon>
        <taxon>Metazoa</taxon>
        <taxon>Ecdysozoa</taxon>
        <taxon>Arthropoda</taxon>
        <taxon>Chelicerata</taxon>
        <taxon>Arachnida</taxon>
        <taxon>Araneae</taxon>
        <taxon>Araneomorphae</taxon>
        <taxon>Entelegynae</taxon>
        <taxon>Araneoidea</taxon>
        <taxon>Araneidae</taxon>
        <taxon>Araneus</taxon>
    </lineage>
</organism>
<protein>
    <submittedName>
        <fullName evidence="11">Cytochrome P450 4V2</fullName>
    </submittedName>
</protein>
<evidence type="ECO:0000256" key="5">
    <source>
        <dbReference type="ARBA" id="ARBA00022824"/>
    </source>
</evidence>
<keyword evidence="8" id="KW-0472">Membrane</keyword>
<dbReference type="InterPro" id="IPR001128">
    <property type="entry name" value="Cyt_P450"/>
</dbReference>
<keyword evidence="6 9" id="KW-0408">Iron</keyword>